<keyword evidence="2" id="KW-1185">Reference proteome</keyword>
<sequence>MFYYLDPDVPGLLGEPTVLDTTVHPPRVVGPLYYEIDNWFGDDLISAHPCYLVTEKLANLLTGSGLGRFEIRDVEMIYGEEAYDRLHRHGFSEFPKFRWLFVTGTAGEDDVGLTPRGRLIVSDAALEVFRQGDLNGCDIEEYDPDTHK</sequence>
<comment type="caution">
    <text evidence="1">The sequence shown here is derived from an EMBL/GenBank/DDBJ whole genome shotgun (WGS) entry which is preliminary data.</text>
</comment>
<organism evidence="1 2">
    <name type="scientific">Saccharopolyspora rosea</name>
    <dbReference type="NCBI Taxonomy" id="524884"/>
    <lineage>
        <taxon>Bacteria</taxon>
        <taxon>Bacillati</taxon>
        <taxon>Actinomycetota</taxon>
        <taxon>Actinomycetes</taxon>
        <taxon>Pseudonocardiales</taxon>
        <taxon>Pseudonocardiaceae</taxon>
        <taxon>Saccharopolyspora</taxon>
    </lineage>
</organism>
<reference evidence="2" key="1">
    <citation type="journal article" date="2019" name="Int. J. Syst. Evol. Microbiol.">
        <title>The Global Catalogue of Microorganisms (GCM) 10K type strain sequencing project: providing services to taxonomists for standard genome sequencing and annotation.</title>
        <authorList>
            <consortium name="The Broad Institute Genomics Platform"/>
            <consortium name="The Broad Institute Genome Sequencing Center for Infectious Disease"/>
            <person name="Wu L."/>
            <person name="Ma J."/>
        </authorList>
    </citation>
    <scope>NUCLEOTIDE SEQUENCE [LARGE SCALE GENOMIC DNA]</scope>
    <source>
        <strain evidence="2">CCUG 56401</strain>
    </source>
</reference>
<dbReference type="EMBL" id="JBHTIW010000002">
    <property type="protein sequence ID" value="MFD0918886.1"/>
    <property type="molecule type" value="Genomic_DNA"/>
</dbReference>
<name>A0ABW3FK72_9PSEU</name>
<gene>
    <name evidence="1" type="ORF">ACFQ16_03940</name>
</gene>
<accession>A0ABW3FK72</accession>
<proteinExistence type="predicted"/>
<evidence type="ECO:0000313" key="2">
    <source>
        <dbReference type="Proteomes" id="UP001597018"/>
    </source>
</evidence>
<protein>
    <submittedName>
        <fullName evidence="1">Uncharacterized protein</fullName>
    </submittedName>
</protein>
<dbReference type="Proteomes" id="UP001597018">
    <property type="component" value="Unassembled WGS sequence"/>
</dbReference>
<evidence type="ECO:0000313" key="1">
    <source>
        <dbReference type="EMBL" id="MFD0918886.1"/>
    </source>
</evidence>
<dbReference type="RefSeq" id="WP_263250685.1">
    <property type="nucleotide sequence ID" value="NZ_BAABLT010000033.1"/>
</dbReference>